<protein>
    <submittedName>
        <fullName evidence="2">Uncharacterized protein</fullName>
    </submittedName>
</protein>
<evidence type="ECO:0000256" key="1">
    <source>
        <dbReference type="SAM" id="MobiDB-lite"/>
    </source>
</evidence>
<feature type="compositionally biased region" description="Gly residues" evidence="1">
    <location>
        <begin position="60"/>
        <end position="77"/>
    </location>
</feature>
<evidence type="ECO:0000313" key="2">
    <source>
        <dbReference type="EMBL" id="KAG5180330.1"/>
    </source>
</evidence>
<dbReference type="Proteomes" id="UP000664859">
    <property type="component" value="Unassembled WGS sequence"/>
</dbReference>
<evidence type="ECO:0000313" key="3">
    <source>
        <dbReference type="Proteomes" id="UP000664859"/>
    </source>
</evidence>
<dbReference type="AlphaFoldDB" id="A0A835YRY7"/>
<accession>A0A835YRY7</accession>
<gene>
    <name evidence="2" type="ORF">JKP88DRAFT_349636</name>
</gene>
<proteinExistence type="predicted"/>
<comment type="caution">
    <text evidence="2">The sequence shown here is derived from an EMBL/GenBank/DDBJ whole genome shotgun (WGS) entry which is preliminary data.</text>
</comment>
<organism evidence="2 3">
    <name type="scientific">Tribonema minus</name>
    <dbReference type="NCBI Taxonomy" id="303371"/>
    <lineage>
        <taxon>Eukaryota</taxon>
        <taxon>Sar</taxon>
        <taxon>Stramenopiles</taxon>
        <taxon>Ochrophyta</taxon>
        <taxon>PX clade</taxon>
        <taxon>Xanthophyceae</taxon>
        <taxon>Tribonematales</taxon>
        <taxon>Tribonemataceae</taxon>
        <taxon>Tribonema</taxon>
    </lineage>
</organism>
<feature type="region of interest" description="Disordered" evidence="1">
    <location>
        <begin position="54"/>
        <end position="84"/>
    </location>
</feature>
<dbReference type="EMBL" id="JAFCMP010000401">
    <property type="protein sequence ID" value="KAG5180330.1"/>
    <property type="molecule type" value="Genomic_DNA"/>
</dbReference>
<keyword evidence="3" id="KW-1185">Reference proteome</keyword>
<name>A0A835YRY7_9STRA</name>
<sequence>MHQLDPETQAPRGFVLLQRSERPAVAGQGRLAAAATARGELAGWPLAMQWADRLSRPEGGEGGEGGGWGGEGGGGGSEQQRPSSWEGFAEAAIAALPREVADALAALANRCNAGEFVDGRLCSEVAKHTLYPHVAAQLARRWPDVDAVRTSCCGGAADAAGGSGDGDGGAAALNDSGKEEGEAAPLIACASGACQFAAAHVATVLLLGFLKATAAAGGHPAHRPPPPSRWSAMAGVWEGSLPAWSSLLQDEVATIGEMIAGARAISYLANDAGATPPASMVAGARAISYLANDAGATPPASA</sequence>
<reference evidence="2" key="1">
    <citation type="submission" date="2021-02" db="EMBL/GenBank/DDBJ databases">
        <title>First Annotated Genome of the Yellow-green Alga Tribonema minus.</title>
        <authorList>
            <person name="Mahan K.M."/>
        </authorList>
    </citation>
    <scope>NUCLEOTIDE SEQUENCE</scope>
    <source>
        <strain evidence="2">UTEX B ZZ1240</strain>
    </source>
</reference>